<evidence type="ECO:0000313" key="1">
    <source>
        <dbReference type="EMBL" id="SEL63306.1"/>
    </source>
</evidence>
<name>A0A1H7RSW1_9FLAO</name>
<organism evidence="1 2">
    <name type="scientific">Maribacter orientalis</name>
    <dbReference type="NCBI Taxonomy" id="228957"/>
    <lineage>
        <taxon>Bacteria</taxon>
        <taxon>Pseudomonadati</taxon>
        <taxon>Bacteroidota</taxon>
        <taxon>Flavobacteriia</taxon>
        <taxon>Flavobacteriales</taxon>
        <taxon>Flavobacteriaceae</taxon>
        <taxon>Maribacter</taxon>
    </lineage>
</organism>
<dbReference type="Proteomes" id="UP000198990">
    <property type="component" value="Unassembled WGS sequence"/>
</dbReference>
<keyword evidence="2" id="KW-1185">Reference proteome</keyword>
<dbReference type="EMBL" id="FNZN01000004">
    <property type="protein sequence ID" value="SEL63306.1"/>
    <property type="molecule type" value="Genomic_DNA"/>
</dbReference>
<sequence length="57" mass="6652">MEVIERDNLVHRLFKNVKSFLRPILYNGSSQTNHDLDSTKTYGPIYSITKNKKIVEV</sequence>
<accession>A0A1H7RSW1</accession>
<protein>
    <submittedName>
        <fullName evidence="1">Uncharacterized protein</fullName>
    </submittedName>
</protein>
<evidence type="ECO:0000313" key="2">
    <source>
        <dbReference type="Proteomes" id="UP000198990"/>
    </source>
</evidence>
<proteinExistence type="predicted"/>
<dbReference type="AlphaFoldDB" id="A0A1H7RSW1"/>
<reference evidence="2" key="1">
    <citation type="submission" date="2016-10" db="EMBL/GenBank/DDBJ databases">
        <authorList>
            <person name="Varghese N."/>
            <person name="Submissions S."/>
        </authorList>
    </citation>
    <scope>NUCLEOTIDE SEQUENCE [LARGE SCALE GENOMIC DNA]</scope>
    <source>
        <strain evidence="2">DSM 16471</strain>
    </source>
</reference>
<gene>
    <name evidence="1" type="ORF">SAMN04488008_104385</name>
</gene>